<keyword evidence="3" id="KW-1133">Transmembrane helix</keyword>
<dbReference type="SMART" id="SM01117">
    <property type="entry name" value="Cyt-b5"/>
    <property type="match status" value="1"/>
</dbReference>
<evidence type="ECO:0000259" key="4">
    <source>
        <dbReference type="SMART" id="SM01117"/>
    </source>
</evidence>
<dbReference type="PANTHER" id="PTHR10281">
    <property type="entry name" value="MEMBRANE-ASSOCIATED PROGESTERONE RECEPTOR COMPONENT-RELATED"/>
    <property type="match status" value="1"/>
</dbReference>
<dbReference type="EMBL" id="VTPC01091236">
    <property type="protein sequence ID" value="KAF2879037.1"/>
    <property type="molecule type" value="Genomic_DNA"/>
</dbReference>
<evidence type="ECO:0000313" key="6">
    <source>
        <dbReference type="Proteomes" id="UP000801492"/>
    </source>
</evidence>
<dbReference type="GO" id="GO:0005783">
    <property type="term" value="C:endoplasmic reticulum"/>
    <property type="evidence" value="ECO:0007669"/>
    <property type="project" value="TreeGrafter"/>
</dbReference>
<feature type="region of interest" description="Disordered" evidence="2">
    <location>
        <begin position="162"/>
        <end position="200"/>
    </location>
</feature>
<dbReference type="InterPro" id="IPR050577">
    <property type="entry name" value="MAPR/NEUFC/NENF-like"/>
</dbReference>
<dbReference type="Pfam" id="PF00173">
    <property type="entry name" value="Cyt-b5"/>
    <property type="match status" value="1"/>
</dbReference>
<evidence type="ECO:0000256" key="2">
    <source>
        <dbReference type="SAM" id="MobiDB-lite"/>
    </source>
</evidence>
<dbReference type="GO" id="GO:0016020">
    <property type="term" value="C:membrane"/>
    <property type="evidence" value="ECO:0007669"/>
    <property type="project" value="TreeGrafter"/>
</dbReference>
<evidence type="ECO:0000256" key="3">
    <source>
        <dbReference type="SAM" id="Phobius"/>
    </source>
</evidence>
<dbReference type="Gene3D" id="3.10.120.10">
    <property type="entry name" value="Cytochrome b5-like heme/steroid binding domain"/>
    <property type="match status" value="1"/>
</dbReference>
<keyword evidence="6" id="KW-1185">Reference proteome</keyword>
<dbReference type="Proteomes" id="UP000801492">
    <property type="component" value="Unassembled WGS sequence"/>
</dbReference>
<proteinExistence type="inferred from homology"/>
<dbReference type="InterPro" id="IPR036400">
    <property type="entry name" value="Cyt_B5-like_heme/steroid_sf"/>
</dbReference>
<evidence type="ECO:0000313" key="5">
    <source>
        <dbReference type="EMBL" id="KAF2879037.1"/>
    </source>
</evidence>
<accession>A0A8K0C752</accession>
<dbReference type="SUPFAM" id="SSF55856">
    <property type="entry name" value="Cytochrome b5-like heme/steroid binding domain"/>
    <property type="match status" value="1"/>
</dbReference>
<evidence type="ECO:0000256" key="1">
    <source>
        <dbReference type="ARBA" id="ARBA00038357"/>
    </source>
</evidence>
<feature type="transmembrane region" description="Helical" evidence="3">
    <location>
        <begin position="17"/>
        <end position="39"/>
    </location>
</feature>
<gene>
    <name evidence="5" type="ORF">ILUMI_27131</name>
</gene>
<keyword evidence="3" id="KW-0472">Membrane</keyword>
<comment type="similarity">
    <text evidence="1">Belongs to the cytochrome b5 family. MAPR subfamily.</text>
</comment>
<organism evidence="5 6">
    <name type="scientific">Ignelater luminosus</name>
    <name type="common">Cucubano</name>
    <name type="synonym">Pyrophorus luminosus</name>
    <dbReference type="NCBI Taxonomy" id="2038154"/>
    <lineage>
        <taxon>Eukaryota</taxon>
        <taxon>Metazoa</taxon>
        <taxon>Ecdysozoa</taxon>
        <taxon>Arthropoda</taxon>
        <taxon>Hexapoda</taxon>
        <taxon>Insecta</taxon>
        <taxon>Pterygota</taxon>
        <taxon>Neoptera</taxon>
        <taxon>Endopterygota</taxon>
        <taxon>Coleoptera</taxon>
        <taxon>Polyphaga</taxon>
        <taxon>Elateriformia</taxon>
        <taxon>Elateroidea</taxon>
        <taxon>Elateridae</taxon>
        <taxon>Agrypninae</taxon>
        <taxon>Pyrophorini</taxon>
        <taxon>Ignelater</taxon>
    </lineage>
</organism>
<protein>
    <recommendedName>
        <fullName evidence="4">Cytochrome b5 heme-binding domain-containing protein</fullName>
    </recommendedName>
</protein>
<keyword evidence="3" id="KW-0812">Transmembrane</keyword>
<dbReference type="PANTHER" id="PTHR10281:SF106">
    <property type="entry name" value="IP06960P-RELATED"/>
    <property type="match status" value="1"/>
</dbReference>
<sequence length="200" mass="21919">MAEDTPVPESGGFLTNIVLEIVQSPLNIALLIAIAFLAFKILKRTHAVPAYHPPEPQLPKLRKDFTIEELKKFDGTQEDGRVLVAVNGNVYDVTKGKRFYGPGGPYSAFAGCDASRGLATFSVACKTDGYDDLSDLNSMEMESVREWEAQFKEKYEYVGRLLRPGEEPTNYSDDEEEEESSSAGNATVAGEGGGDKKKNE</sequence>
<dbReference type="InterPro" id="IPR001199">
    <property type="entry name" value="Cyt_B5-like_heme/steroid-bd"/>
</dbReference>
<dbReference type="OrthoDB" id="547796at2759"/>
<comment type="caution">
    <text evidence="5">The sequence shown here is derived from an EMBL/GenBank/DDBJ whole genome shotgun (WGS) entry which is preliminary data.</text>
</comment>
<dbReference type="FunFam" id="3.10.120.10:FF:000003">
    <property type="entry name" value="membrane-associated progesterone receptor component 1"/>
    <property type="match status" value="1"/>
</dbReference>
<feature type="domain" description="Cytochrome b5 heme-binding" evidence="4">
    <location>
        <begin position="65"/>
        <end position="162"/>
    </location>
</feature>
<reference evidence="5" key="1">
    <citation type="submission" date="2019-08" db="EMBL/GenBank/DDBJ databases">
        <title>The genome of the North American firefly Photinus pyralis.</title>
        <authorList>
            <consortium name="Photinus pyralis genome working group"/>
            <person name="Fallon T.R."/>
            <person name="Sander Lower S.E."/>
            <person name="Weng J.-K."/>
        </authorList>
    </citation>
    <scope>NUCLEOTIDE SEQUENCE</scope>
    <source>
        <strain evidence="5">TRF0915ILg1</strain>
        <tissue evidence="5">Whole body</tissue>
    </source>
</reference>
<name>A0A8K0C752_IGNLU</name>
<dbReference type="AlphaFoldDB" id="A0A8K0C752"/>